<keyword evidence="1" id="KW-0732">Signal</keyword>
<dbReference type="InterPro" id="IPR040807">
    <property type="entry name" value="DUF5522"/>
</dbReference>
<feature type="signal peptide" evidence="1">
    <location>
        <begin position="1"/>
        <end position="27"/>
    </location>
</feature>
<dbReference type="AlphaFoldDB" id="A0A8K9Y2M9"/>
<reference evidence="2" key="3">
    <citation type="submission" date="2025-09" db="UniProtKB">
        <authorList>
            <consortium name="Ensembl"/>
        </authorList>
    </citation>
    <scope>IDENTIFICATION</scope>
</reference>
<keyword evidence="3" id="KW-1185">Reference proteome</keyword>
<organism evidence="2 3">
    <name type="scientific">Oncorhynchus mykiss</name>
    <name type="common">Rainbow trout</name>
    <name type="synonym">Salmo gairdneri</name>
    <dbReference type="NCBI Taxonomy" id="8022"/>
    <lineage>
        <taxon>Eukaryota</taxon>
        <taxon>Metazoa</taxon>
        <taxon>Chordata</taxon>
        <taxon>Craniata</taxon>
        <taxon>Vertebrata</taxon>
        <taxon>Euteleostomi</taxon>
        <taxon>Actinopterygii</taxon>
        <taxon>Neopterygii</taxon>
        <taxon>Teleostei</taxon>
        <taxon>Protacanthopterygii</taxon>
        <taxon>Salmoniformes</taxon>
        <taxon>Salmonidae</taxon>
        <taxon>Salmoninae</taxon>
        <taxon>Oncorhynchus</taxon>
    </lineage>
</organism>
<sequence>MSLFIKPLSNSLVKLFIEMCLVVCVHCTISGKSVPHQLSCVCKRLVVFLARCALCVPCYLVATSSEKTQHHKIQTAFYICFHAKGRAKRQMYMDPGSGYKVFTEFAHRQRGKCCGNACRHCPFGQVNVKDPANKKHFNSMYYV</sequence>
<dbReference type="Proteomes" id="UP000694395">
    <property type="component" value="Chromosome 5"/>
</dbReference>
<dbReference type="PANTHER" id="PTHR21037:SF2">
    <property type="entry name" value="SIMILAR TO NOVEL PROTEIN"/>
    <property type="match status" value="1"/>
</dbReference>
<accession>A0A8K9Y2M9</accession>
<evidence type="ECO:0008006" key="4">
    <source>
        <dbReference type="Google" id="ProtNLM"/>
    </source>
</evidence>
<proteinExistence type="predicted"/>
<dbReference type="GeneTree" id="ENSGT00940000169614"/>
<dbReference type="Ensembl" id="ENSOMYT00000157726.1">
    <property type="protein sequence ID" value="ENSOMYP00000141469.1"/>
    <property type="gene ID" value="ENSOMYG00000077817.1"/>
</dbReference>
<evidence type="ECO:0000313" key="3">
    <source>
        <dbReference type="Proteomes" id="UP000694395"/>
    </source>
</evidence>
<name>A0A8K9Y2M9_ONCMY</name>
<reference evidence="2" key="1">
    <citation type="submission" date="2020-07" db="EMBL/GenBank/DDBJ databases">
        <title>A long reads based de novo assembly of the rainbow trout Arlee double haploid line genome.</title>
        <authorList>
            <person name="Gao G."/>
            <person name="Palti Y."/>
        </authorList>
    </citation>
    <scope>NUCLEOTIDE SEQUENCE [LARGE SCALE GENOMIC DNA]</scope>
</reference>
<evidence type="ECO:0000313" key="2">
    <source>
        <dbReference type="Ensembl" id="ENSOMYP00000141469.1"/>
    </source>
</evidence>
<dbReference type="PANTHER" id="PTHR21037">
    <property type="entry name" value="39S RIBOSOMAL PROTEIN L14, MITOCHONDRIAL"/>
    <property type="match status" value="1"/>
</dbReference>
<evidence type="ECO:0000256" key="1">
    <source>
        <dbReference type="SAM" id="SignalP"/>
    </source>
</evidence>
<reference evidence="2" key="2">
    <citation type="submission" date="2025-08" db="UniProtKB">
        <authorList>
            <consortium name="Ensembl"/>
        </authorList>
    </citation>
    <scope>IDENTIFICATION</scope>
</reference>
<dbReference type="Pfam" id="PF17653">
    <property type="entry name" value="DUF5522"/>
    <property type="match status" value="1"/>
</dbReference>
<feature type="chain" id="PRO_5035441944" description="Secreted protein" evidence="1">
    <location>
        <begin position="28"/>
        <end position="143"/>
    </location>
</feature>
<protein>
    <recommendedName>
        <fullName evidence="4">Secreted protein</fullName>
    </recommendedName>
</protein>